<gene>
    <name evidence="8" type="ORF">EQM13_05120</name>
</gene>
<dbReference type="GO" id="GO:0005829">
    <property type="term" value="C:cytosol"/>
    <property type="evidence" value="ECO:0007669"/>
    <property type="project" value="TreeGrafter"/>
</dbReference>
<dbReference type="Gene3D" id="6.20.440.10">
    <property type="match status" value="1"/>
</dbReference>
<dbReference type="GO" id="GO:0005960">
    <property type="term" value="C:glycine cleavage complex"/>
    <property type="evidence" value="ECO:0007669"/>
    <property type="project" value="TreeGrafter"/>
</dbReference>
<evidence type="ECO:0000256" key="3">
    <source>
        <dbReference type="ARBA" id="ARBA00022898"/>
    </source>
</evidence>
<comment type="function">
    <text evidence="1">The glycine cleavage system catalyzes the degradation of glycine. The P protein binds the alpha-amino group of glycine through its pyridoxal phosphate cofactor; CO(2) is released and the remaining methylamine moiety is then transferred to the lipoamide cofactor of the H protein.</text>
</comment>
<dbReference type="Gene3D" id="3.90.1150.10">
    <property type="entry name" value="Aspartate Aminotransferase, domain 1"/>
    <property type="match status" value="1"/>
</dbReference>
<dbReference type="AlphaFoldDB" id="A0A410QAV4"/>
<evidence type="ECO:0000259" key="7">
    <source>
        <dbReference type="Pfam" id="PF21478"/>
    </source>
</evidence>
<dbReference type="EMBL" id="CP035282">
    <property type="protein sequence ID" value="QAT61008.1"/>
    <property type="molecule type" value="Genomic_DNA"/>
</dbReference>
<dbReference type="OrthoDB" id="9801272at2"/>
<evidence type="ECO:0000313" key="9">
    <source>
        <dbReference type="Proteomes" id="UP000287969"/>
    </source>
</evidence>
<evidence type="ECO:0000256" key="5">
    <source>
        <dbReference type="ARBA" id="ARBA00049026"/>
    </source>
</evidence>
<evidence type="ECO:0000256" key="1">
    <source>
        <dbReference type="ARBA" id="ARBA00003788"/>
    </source>
</evidence>
<dbReference type="KEGG" id="spoa:EQM13_05120"/>
<dbReference type="GO" id="GO:0019464">
    <property type="term" value="P:glycine decarboxylation via glycine cleavage system"/>
    <property type="evidence" value="ECO:0007669"/>
    <property type="project" value="TreeGrafter"/>
</dbReference>
<reference evidence="9" key="1">
    <citation type="submission" date="2019-01" db="EMBL/GenBank/DDBJ databases">
        <title>Draft genomes of a novel of Sporanaerobacter strains.</title>
        <authorList>
            <person name="Ma S."/>
        </authorList>
    </citation>
    <scope>NUCLEOTIDE SEQUENCE [LARGE SCALE GENOMIC DNA]</scope>
    <source>
        <strain evidence="9">NJN-17</strain>
    </source>
</reference>
<keyword evidence="8" id="KW-0808">Transferase</keyword>
<dbReference type="GO" id="GO:0016594">
    <property type="term" value="F:glycine binding"/>
    <property type="evidence" value="ECO:0007669"/>
    <property type="project" value="TreeGrafter"/>
</dbReference>
<dbReference type="InterPro" id="IPR000192">
    <property type="entry name" value="Aminotrans_V_dom"/>
</dbReference>
<keyword evidence="3" id="KW-0663">Pyridoxal phosphate</keyword>
<proteinExistence type="predicted"/>
<organism evidence="8 9">
    <name type="scientific">Acidilutibacter cellobiosedens</name>
    <dbReference type="NCBI Taxonomy" id="2507161"/>
    <lineage>
        <taxon>Bacteria</taxon>
        <taxon>Bacillati</taxon>
        <taxon>Bacillota</taxon>
        <taxon>Tissierellia</taxon>
        <taxon>Tissierellales</taxon>
        <taxon>Acidilutibacteraceae</taxon>
        <taxon>Acidilutibacter</taxon>
    </lineage>
</organism>
<evidence type="ECO:0000256" key="4">
    <source>
        <dbReference type="ARBA" id="ARBA00023002"/>
    </source>
</evidence>
<feature type="domain" description="Glycine dehydrogenase C-terminal" evidence="7">
    <location>
        <begin position="374"/>
        <end position="478"/>
    </location>
</feature>
<dbReference type="GO" id="GO:0004375">
    <property type="term" value="F:glycine dehydrogenase (decarboxylating) activity"/>
    <property type="evidence" value="ECO:0007669"/>
    <property type="project" value="UniProtKB-EC"/>
</dbReference>
<sequence>MMKRIIRNSKIRDFHQARWNEPIINELGHKGERGIIVPQTEEAIERQVGDGISKLPQSVRRKKLPNLPEINQKRVLMHYLRLSQETLGGDINIEIGQGTCTVKYNPTINNKIADSEKMTELHPLQDESTVQGILEIMYKTDLMMREISGMDYFSFQPGGGSQATMTMASIVRMYHRLRGEEEQRDEIITTIYSHPSDAAAPALKGYKIIKIMTDEKGHPDYEAFKAAVNNRTAAFVAANPEDTGIFNPRIKEFTDLVTKAGGLNCYDQANANGLFGVARAKEAGFQMCYFNLHKSFGTPHGCGGPGSGAVGVIKELKDLLPKPLVDFDGKKYYLNYNIKNSIGKVKSFIGTPQVVLKAYSWIMSMGAEGLYEVAKIAVLNNVYLIKKLLKYKGLTVPYDVNIQRIEQARYSMEQITKDTGIGIEDITRRVMDFGTHIWSSHHPFYIPEPITLEPTESPSKEDLDEYIETIHHILDEAYNNPEIIHSAPNNSTIHQVDESSLDDPDEWCPTWRVYLRKTKTD</sequence>
<dbReference type="PANTHER" id="PTHR11773">
    <property type="entry name" value="GLYCINE DEHYDROGENASE, DECARBOXYLATING"/>
    <property type="match status" value="1"/>
</dbReference>
<feature type="domain" description="Aminotransferase class V" evidence="6">
    <location>
        <begin position="170"/>
        <end position="303"/>
    </location>
</feature>
<keyword evidence="9" id="KW-1185">Reference proteome</keyword>
<dbReference type="InterPro" id="IPR015421">
    <property type="entry name" value="PyrdxlP-dep_Trfase_major"/>
</dbReference>
<dbReference type="GO" id="GO:0008483">
    <property type="term" value="F:transaminase activity"/>
    <property type="evidence" value="ECO:0007669"/>
    <property type="project" value="UniProtKB-KW"/>
</dbReference>
<evidence type="ECO:0000313" key="8">
    <source>
        <dbReference type="EMBL" id="QAT61008.1"/>
    </source>
</evidence>
<name>A0A410QAV4_9FIRM</name>
<dbReference type="EC" id="1.4.4.2" evidence="2"/>
<evidence type="ECO:0000259" key="6">
    <source>
        <dbReference type="Pfam" id="PF00266"/>
    </source>
</evidence>
<comment type="catalytic activity">
    <reaction evidence="5">
        <text>N(6)-[(R)-lipoyl]-L-lysyl-[glycine-cleavage complex H protein] + glycine + H(+) = N(6)-[(R)-S(8)-aminomethyldihydrolipoyl]-L-lysyl-[glycine-cleavage complex H protein] + CO2</text>
        <dbReference type="Rhea" id="RHEA:24304"/>
        <dbReference type="Rhea" id="RHEA-COMP:10494"/>
        <dbReference type="Rhea" id="RHEA-COMP:10495"/>
        <dbReference type="ChEBI" id="CHEBI:15378"/>
        <dbReference type="ChEBI" id="CHEBI:16526"/>
        <dbReference type="ChEBI" id="CHEBI:57305"/>
        <dbReference type="ChEBI" id="CHEBI:83099"/>
        <dbReference type="ChEBI" id="CHEBI:83143"/>
        <dbReference type="EC" id="1.4.4.2"/>
    </reaction>
</comment>
<dbReference type="InterPro" id="IPR020581">
    <property type="entry name" value="GDC_P"/>
</dbReference>
<dbReference type="Proteomes" id="UP000287969">
    <property type="component" value="Chromosome"/>
</dbReference>
<dbReference type="InterPro" id="IPR015424">
    <property type="entry name" value="PyrdxlP-dep_Trfase"/>
</dbReference>
<dbReference type="InterPro" id="IPR015422">
    <property type="entry name" value="PyrdxlP-dep_Trfase_small"/>
</dbReference>
<accession>A0A410QAV4</accession>
<protein>
    <recommendedName>
        <fullName evidence="2">glycine dehydrogenase (aminomethyl-transferring)</fullName>
        <ecNumber evidence="2">1.4.4.2</ecNumber>
    </recommendedName>
</protein>
<dbReference type="NCBIfam" id="NF003346">
    <property type="entry name" value="PRK04366.1"/>
    <property type="match status" value="1"/>
</dbReference>
<dbReference type="SUPFAM" id="SSF53383">
    <property type="entry name" value="PLP-dependent transferases"/>
    <property type="match status" value="1"/>
</dbReference>
<dbReference type="InterPro" id="IPR049316">
    <property type="entry name" value="GDC-P_C"/>
</dbReference>
<keyword evidence="4" id="KW-0560">Oxidoreductase</keyword>
<dbReference type="Gene3D" id="3.40.640.10">
    <property type="entry name" value="Type I PLP-dependent aspartate aminotransferase-like (Major domain)"/>
    <property type="match status" value="1"/>
</dbReference>
<evidence type="ECO:0000256" key="2">
    <source>
        <dbReference type="ARBA" id="ARBA00012134"/>
    </source>
</evidence>
<dbReference type="PANTHER" id="PTHR11773:SF1">
    <property type="entry name" value="GLYCINE DEHYDROGENASE (DECARBOXYLATING), MITOCHONDRIAL"/>
    <property type="match status" value="1"/>
</dbReference>
<keyword evidence="8" id="KW-0032">Aminotransferase</keyword>
<dbReference type="Pfam" id="PF00266">
    <property type="entry name" value="Aminotran_5"/>
    <property type="match status" value="1"/>
</dbReference>
<dbReference type="GO" id="GO:0030170">
    <property type="term" value="F:pyridoxal phosphate binding"/>
    <property type="evidence" value="ECO:0007669"/>
    <property type="project" value="TreeGrafter"/>
</dbReference>
<dbReference type="Pfam" id="PF21478">
    <property type="entry name" value="GcvP2_C"/>
    <property type="match status" value="1"/>
</dbReference>